<feature type="region of interest" description="Disordered" evidence="1">
    <location>
        <begin position="68"/>
        <end position="94"/>
    </location>
</feature>
<feature type="compositionally biased region" description="Polar residues" evidence="1">
    <location>
        <begin position="74"/>
        <end position="90"/>
    </location>
</feature>
<dbReference type="AlphaFoldDB" id="A0A9Q1MMX7"/>
<gene>
    <name evidence="2" type="ORF">K7X08_001012</name>
</gene>
<reference evidence="3" key="1">
    <citation type="journal article" date="2023" name="Proc. Natl. Acad. Sci. U.S.A.">
        <title>Genomic and structural basis for evolution of tropane alkaloid biosynthesis.</title>
        <authorList>
            <person name="Wanga Y.-J."/>
            <person name="Taina T."/>
            <person name="Yua J.-Y."/>
            <person name="Lia J."/>
            <person name="Xua B."/>
            <person name="Chenc J."/>
            <person name="D'Auriad J.C."/>
            <person name="Huanga J.-P."/>
            <person name="Huanga S.-X."/>
        </authorList>
    </citation>
    <scope>NUCLEOTIDE SEQUENCE [LARGE SCALE GENOMIC DNA]</scope>
    <source>
        <strain evidence="3">cv. KIB-2019</strain>
    </source>
</reference>
<sequence length="381" mass="41823">MAKEKFFQSPLDVYCDWLVLSKKKKTQETSKSWVKEAPLKTASFKSARPAGSTSSVRLRQTKRKAFVDLETTSKNESPSPRKSVPKQPTRSGGVVIRDHIVRKTPIEQEFLFQPKKGRKLRRSQTAFGALLHIGSSSPAHAPTYLQDLLSAVSKAKISHVETAGDFYDDAVVEEMAGDNPPTEANPTDDSEVPVEIVPEDVFLQYFGSLDIAPVPSSPVGIHRERVDESLAKGIPTSKEEFHALRASLFRLLKETKDSPILAATYNDMDLALNDLALVLNDLFALHKMTKDSHDKAVASLQHLGSLRKRRNTFRLLSMRLAQATPTLYASFSEVASGGTYSSVMANPLPVDPVAQLLANILMELQSEGIAASVTQEVLPAA</sequence>
<keyword evidence="3" id="KW-1185">Reference proteome</keyword>
<name>A0A9Q1MMX7_9SOLA</name>
<dbReference type="EMBL" id="JAJAGQ010000004">
    <property type="protein sequence ID" value="KAJ8564552.1"/>
    <property type="molecule type" value="Genomic_DNA"/>
</dbReference>
<accession>A0A9Q1MMX7</accession>
<dbReference type="Proteomes" id="UP001152561">
    <property type="component" value="Unassembled WGS sequence"/>
</dbReference>
<protein>
    <submittedName>
        <fullName evidence="2">Uncharacterized protein</fullName>
    </submittedName>
</protein>
<evidence type="ECO:0000313" key="2">
    <source>
        <dbReference type="EMBL" id="KAJ8564552.1"/>
    </source>
</evidence>
<evidence type="ECO:0000256" key="1">
    <source>
        <dbReference type="SAM" id="MobiDB-lite"/>
    </source>
</evidence>
<comment type="caution">
    <text evidence="2">The sequence shown here is derived from an EMBL/GenBank/DDBJ whole genome shotgun (WGS) entry which is preliminary data.</text>
</comment>
<proteinExistence type="predicted"/>
<evidence type="ECO:0000313" key="3">
    <source>
        <dbReference type="Proteomes" id="UP001152561"/>
    </source>
</evidence>
<organism evidence="2 3">
    <name type="scientific">Anisodus acutangulus</name>
    <dbReference type="NCBI Taxonomy" id="402998"/>
    <lineage>
        <taxon>Eukaryota</taxon>
        <taxon>Viridiplantae</taxon>
        <taxon>Streptophyta</taxon>
        <taxon>Embryophyta</taxon>
        <taxon>Tracheophyta</taxon>
        <taxon>Spermatophyta</taxon>
        <taxon>Magnoliopsida</taxon>
        <taxon>eudicotyledons</taxon>
        <taxon>Gunneridae</taxon>
        <taxon>Pentapetalae</taxon>
        <taxon>asterids</taxon>
        <taxon>lamiids</taxon>
        <taxon>Solanales</taxon>
        <taxon>Solanaceae</taxon>
        <taxon>Solanoideae</taxon>
        <taxon>Hyoscyameae</taxon>
        <taxon>Anisodus</taxon>
    </lineage>
</organism>